<feature type="region of interest" description="Disordered" evidence="1">
    <location>
        <begin position="1"/>
        <end position="23"/>
    </location>
</feature>
<evidence type="ECO:0000313" key="2">
    <source>
        <dbReference type="Proteomes" id="UP000694864"/>
    </source>
</evidence>
<reference evidence="2" key="1">
    <citation type="journal article" date="2014" name="Nat. Commun.">
        <title>The emerging biofuel crop Camelina sativa retains a highly undifferentiated hexaploid genome structure.</title>
        <authorList>
            <person name="Kagale S."/>
            <person name="Koh C."/>
            <person name="Nixon J."/>
            <person name="Bollina V."/>
            <person name="Clarke W.E."/>
            <person name="Tuteja R."/>
            <person name="Spillane C."/>
            <person name="Robinson S.J."/>
            <person name="Links M.G."/>
            <person name="Clarke C."/>
            <person name="Higgins E.E."/>
            <person name="Huebert T."/>
            <person name="Sharpe A.G."/>
            <person name="Parkin I.A."/>
        </authorList>
    </citation>
    <scope>NUCLEOTIDE SEQUENCE [LARGE SCALE GENOMIC DNA]</scope>
    <source>
        <strain evidence="2">cv. DH55</strain>
    </source>
</reference>
<organism evidence="2 3">
    <name type="scientific">Camelina sativa</name>
    <name type="common">False flax</name>
    <name type="synonym">Myagrum sativum</name>
    <dbReference type="NCBI Taxonomy" id="90675"/>
    <lineage>
        <taxon>Eukaryota</taxon>
        <taxon>Viridiplantae</taxon>
        <taxon>Streptophyta</taxon>
        <taxon>Embryophyta</taxon>
        <taxon>Tracheophyta</taxon>
        <taxon>Spermatophyta</taxon>
        <taxon>Magnoliopsida</taxon>
        <taxon>eudicotyledons</taxon>
        <taxon>Gunneridae</taxon>
        <taxon>Pentapetalae</taxon>
        <taxon>rosids</taxon>
        <taxon>malvids</taxon>
        <taxon>Brassicales</taxon>
        <taxon>Brassicaceae</taxon>
        <taxon>Camelineae</taxon>
        <taxon>Camelina</taxon>
    </lineage>
</organism>
<reference evidence="3" key="2">
    <citation type="submission" date="2025-08" db="UniProtKB">
        <authorList>
            <consortium name="RefSeq"/>
        </authorList>
    </citation>
    <scope>IDENTIFICATION</scope>
    <source>
        <tissue evidence="3">Leaf</tissue>
    </source>
</reference>
<evidence type="ECO:0000313" key="3">
    <source>
        <dbReference type="RefSeq" id="XP_010494918.1"/>
    </source>
</evidence>
<accession>A0ABM0Y3M2</accession>
<feature type="compositionally biased region" description="Basic and acidic residues" evidence="1">
    <location>
        <begin position="9"/>
        <end position="23"/>
    </location>
</feature>
<protein>
    <submittedName>
        <fullName evidence="3">Probable disease resistance protein At5g47260</fullName>
    </submittedName>
</protein>
<gene>
    <name evidence="3" type="primary">LOC104771982</name>
</gene>
<keyword evidence="2" id="KW-1185">Reference proteome</keyword>
<name>A0ABM0Y3M2_CAMSA</name>
<dbReference type="GeneID" id="104771982"/>
<evidence type="ECO:0000256" key="1">
    <source>
        <dbReference type="SAM" id="MobiDB-lite"/>
    </source>
</evidence>
<dbReference type="Proteomes" id="UP000694864">
    <property type="component" value="Chromosome 20"/>
</dbReference>
<dbReference type="RefSeq" id="XP_010494918.1">
    <property type="nucleotide sequence ID" value="XM_010496616.2"/>
</dbReference>
<sequence>MASPSSGTSRRDNEAHMTEKIAKDVSDKLKATASRDFHVMDMVVPEMQSALDLDKKEALEKSLEALEMGFQALNAMRNELLQRVYKEEGRGLQVLSEVKKWISDVEEIESKANPLLDKSISELHK</sequence>
<proteinExistence type="predicted"/>